<dbReference type="AlphaFoldDB" id="A0A179SQX7"/>
<protein>
    <recommendedName>
        <fullName evidence="4">YjzC family protein</fullName>
    </recommendedName>
</protein>
<sequence>MGQQHRFRSGQKAPNNGIYVEIGETGDNVKNPGQIRLKAGDRFPETANDNRQWTYKRKP</sequence>
<dbReference type="Proteomes" id="UP000078534">
    <property type="component" value="Unassembled WGS sequence"/>
</dbReference>
<keyword evidence="3" id="KW-1185">Reference proteome</keyword>
<gene>
    <name evidence="2" type="ORF">A6K24_07165</name>
</gene>
<dbReference type="InterPro" id="IPR025549">
    <property type="entry name" value="YjzC"/>
</dbReference>
<evidence type="ECO:0000313" key="2">
    <source>
        <dbReference type="EMBL" id="OAS83881.1"/>
    </source>
</evidence>
<evidence type="ECO:0000313" key="3">
    <source>
        <dbReference type="Proteomes" id="UP000078534"/>
    </source>
</evidence>
<accession>A0A179SQX7</accession>
<dbReference type="OrthoDB" id="5244304at2"/>
<name>A0A179SQX7_9BACI</name>
<evidence type="ECO:0008006" key="4">
    <source>
        <dbReference type="Google" id="ProtNLM"/>
    </source>
</evidence>
<dbReference type="Pfam" id="PF14168">
    <property type="entry name" value="YjzC"/>
    <property type="match status" value="1"/>
</dbReference>
<dbReference type="EMBL" id="LWSG01000034">
    <property type="protein sequence ID" value="OAS83881.1"/>
    <property type="molecule type" value="Genomic_DNA"/>
</dbReference>
<dbReference type="STRING" id="152268.A6K24_07165"/>
<dbReference type="RefSeq" id="WP_066336374.1">
    <property type="nucleotide sequence ID" value="NZ_LWSG01000034.1"/>
</dbReference>
<evidence type="ECO:0000256" key="1">
    <source>
        <dbReference type="SAM" id="MobiDB-lite"/>
    </source>
</evidence>
<comment type="caution">
    <text evidence="2">The sequence shown here is derived from an EMBL/GenBank/DDBJ whole genome shotgun (WGS) entry which is preliminary data.</text>
</comment>
<proteinExistence type="predicted"/>
<organism evidence="2 3">
    <name type="scientific">Metabacillus litoralis</name>
    <dbReference type="NCBI Taxonomy" id="152268"/>
    <lineage>
        <taxon>Bacteria</taxon>
        <taxon>Bacillati</taxon>
        <taxon>Bacillota</taxon>
        <taxon>Bacilli</taxon>
        <taxon>Bacillales</taxon>
        <taxon>Bacillaceae</taxon>
        <taxon>Metabacillus</taxon>
    </lineage>
</organism>
<reference evidence="3" key="1">
    <citation type="submission" date="2016-04" db="EMBL/GenBank/DDBJ databases">
        <authorList>
            <person name="Lyu Z."/>
            <person name="Lyu W."/>
        </authorList>
    </citation>
    <scope>NUCLEOTIDE SEQUENCE [LARGE SCALE GENOMIC DNA]</scope>
    <source>
        <strain evidence="3">C44</strain>
    </source>
</reference>
<feature type="region of interest" description="Disordered" evidence="1">
    <location>
        <begin position="1"/>
        <end position="59"/>
    </location>
</feature>